<dbReference type="SUPFAM" id="SSF82171">
    <property type="entry name" value="DPP6 N-terminal domain-like"/>
    <property type="match status" value="1"/>
</dbReference>
<keyword evidence="2" id="KW-1133">Transmembrane helix</keyword>
<evidence type="ECO:0008006" key="5">
    <source>
        <dbReference type="Google" id="ProtNLM"/>
    </source>
</evidence>
<evidence type="ECO:0000256" key="2">
    <source>
        <dbReference type="SAM" id="Phobius"/>
    </source>
</evidence>
<evidence type="ECO:0000313" key="3">
    <source>
        <dbReference type="EMBL" id="KAG2115931.1"/>
    </source>
</evidence>
<dbReference type="EMBL" id="JABBWM010000007">
    <property type="protein sequence ID" value="KAG2115931.1"/>
    <property type="molecule type" value="Genomic_DNA"/>
</dbReference>
<gene>
    <name evidence="3" type="ORF">F5147DRAFT_384816</name>
</gene>
<proteinExistence type="predicted"/>
<name>A0A9P7JYA9_9AGAM</name>
<organism evidence="3 4">
    <name type="scientific">Suillus discolor</name>
    <dbReference type="NCBI Taxonomy" id="1912936"/>
    <lineage>
        <taxon>Eukaryota</taxon>
        <taxon>Fungi</taxon>
        <taxon>Dikarya</taxon>
        <taxon>Basidiomycota</taxon>
        <taxon>Agaricomycotina</taxon>
        <taxon>Agaricomycetes</taxon>
        <taxon>Agaricomycetidae</taxon>
        <taxon>Boletales</taxon>
        <taxon>Suillineae</taxon>
        <taxon>Suillaceae</taxon>
        <taxon>Suillus</taxon>
    </lineage>
</organism>
<evidence type="ECO:0000313" key="4">
    <source>
        <dbReference type="Proteomes" id="UP000823399"/>
    </source>
</evidence>
<evidence type="ECO:0000256" key="1">
    <source>
        <dbReference type="PROSITE-ProRule" id="PRU00221"/>
    </source>
</evidence>
<feature type="transmembrane region" description="Helical" evidence="2">
    <location>
        <begin position="193"/>
        <end position="219"/>
    </location>
</feature>
<keyword evidence="1" id="KW-0853">WD repeat</keyword>
<dbReference type="RefSeq" id="XP_041297310.1">
    <property type="nucleotide sequence ID" value="XM_041429521.1"/>
</dbReference>
<dbReference type="Gene3D" id="2.130.10.10">
    <property type="entry name" value="YVTN repeat-like/Quinoprotein amine dehydrogenase"/>
    <property type="match status" value="1"/>
</dbReference>
<sequence>MLKLIDWISVIWTAKDQTILAAFNFKDDSEDYARTEGQWHWDYDEPKTIYEFDASTLQTVRAPFEGHTNIIGGLALSFDGALLASASRDRTIKLWAFESRQLLASFDVRTTPDHLIFSPNSYQLAYTTWSDKIYICDTPPHILATIQSAQEAQPNINAATNPRLLDSNATHRPISPPYIHRNAVPSSITFAKYFLFACLLFELISFVILWISLLIYPYLTRSLPPYEPRIRCIQILIPTRTLDPYRSALNPLPPLQLLSKHDFITY</sequence>
<keyword evidence="2" id="KW-0812">Transmembrane</keyword>
<dbReference type="Pfam" id="PF00400">
    <property type="entry name" value="WD40"/>
    <property type="match status" value="1"/>
</dbReference>
<dbReference type="Proteomes" id="UP000823399">
    <property type="component" value="Unassembled WGS sequence"/>
</dbReference>
<dbReference type="AlphaFoldDB" id="A0A9P7JYA9"/>
<protein>
    <recommendedName>
        <fullName evidence="5">WD40 repeat-like protein</fullName>
    </recommendedName>
</protein>
<dbReference type="InterPro" id="IPR001680">
    <property type="entry name" value="WD40_rpt"/>
</dbReference>
<dbReference type="SMART" id="SM00320">
    <property type="entry name" value="WD40"/>
    <property type="match status" value="2"/>
</dbReference>
<dbReference type="OrthoDB" id="2684204at2759"/>
<dbReference type="PROSITE" id="PS50082">
    <property type="entry name" value="WD_REPEATS_2"/>
    <property type="match status" value="1"/>
</dbReference>
<dbReference type="GeneID" id="64691780"/>
<dbReference type="PROSITE" id="PS50294">
    <property type="entry name" value="WD_REPEATS_REGION"/>
    <property type="match status" value="1"/>
</dbReference>
<dbReference type="InterPro" id="IPR015943">
    <property type="entry name" value="WD40/YVTN_repeat-like_dom_sf"/>
</dbReference>
<keyword evidence="4" id="KW-1185">Reference proteome</keyword>
<reference evidence="3" key="1">
    <citation type="journal article" date="2020" name="New Phytol.">
        <title>Comparative genomics reveals dynamic genome evolution in host specialist ectomycorrhizal fungi.</title>
        <authorList>
            <person name="Lofgren L.A."/>
            <person name="Nguyen N.H."/>
            <person name="Vilgalys R."/>
            <person name="Ruytinx J."/>
            <person name="Liao H.L."/>
            <person name="Branco S."/>
            <person name="Kuo A."/>
            <person name="LaButti K."/>
            <person name="Lipzen A."/>
            <person name="Andreopoulos W."/>
            <person name="Pangilinan J."/>
            <person name="Riley R."/>
            <person name="Hundley H."/>
            <person name="Na H."/>
            <person name="Barry K."/>
            <person name="Grigoriev I.V."/>
            <person name="Stajich J.E."/>
            <person name="Kennedy P.G."/>
        </authorList>
    </citation>
    <scope>NUCLEOTIDE SEQUENCE</scope>
    <source>
        <strain evidence="3">FC423</strain>
    </source>
</reference>
<accession>A0A9P7JYA9</accession>
<comment type="caution">
    <text evidence="3">The sequence shown here is derived from an EMBL/GenBank/DDBJ whole genome shotgun (WGS) entry which is preliminary data.</text>
</comment>
<keyword evidence="2" id="KW-0472">Membrane</keyword>
<feature type="repeat" description="WD" evidence="1">
    <location>
        <begin position="64"/>
        <end position="105"/>
    </location>
</feature>